<dbReference type="EMBL" id="CM017642">
    <property type="protein sequence ID" value="TYJ26671.1"/>
    <property type="molecule type" value="Genomic_DNA"/>
</dbReference>
<dbReference type="Proteomes" id="UP000323597">
    <property type="component" value="Chromosome A07"/>
</dbReference>
<organism evidence="1 2">
    <name type="scientific">Gossypium mustelinum</name>
    <name type="common">Cotton</name>
    <name type="synonym">Gossypium caicoense</name>
    <dbReference type="NCBI Taxonomy" id="34275"/>
    <lineage>
        <taxon>Eukaryota</taxon>
        <taxon>Viridiplantae</taxon>
        <taxon>Streptophyta</taxon>
        <taxon>Embryophyta</taxon>
        <taxon>Tracheophyta</taxon>
        <taxon>Spermatophyta</taxon>
        <taxon>Magnoliopsida</taxon>
        <taxon>eudicotyledons</taxon>
        <taxon>Gunneridae</taxon>
        <taxon>Pentapetalae</taxon>
        <taxon>rosids</taxon>
        <taxon>malvids</taxon>
        <taxon>Malvales</taxon>
        <taxon>Malvaceae</taxon>
        <taxon>Malvoideae</taxon>
        <taxon>Gossypium</taxon>
    </lineage>
</organism>
<protein>
    <submittedName>
        <fullName evidence="1">Uncharacterized protein</fullName>
    </submittedName>
</protein>
<accession>A0A5D2YNK7</accession>
<evidence type="ECO:0000313" key="1">
    <source>
        <dbReference type="EMBL" id="TYJ26671.1"/>
    </source>
</evidence>
<sequence length="56" mass="6312">MQILKSIFLFHFSFQGDELTKGDFSGSKAFSPTSGKHPFNQLILTCLKRHIVATLK</sequence>
<keyword evidence="2" id="KW-1185">Reference proteome</keyword>
<evidence type="ECO:0000313" key="2">
    <source>
        <dbReference type="Proteomes" id="UP000323597"/>
    </source>
</evidence>
<dbReference type="AlphaFoldDB" id="A0A5D2YNK7"/>
<name>A0A5D2YNK7_GOSMU</name>
<gene>
    <name evidence="1" type="ORF">E1A91_A07G136200v1</name>
</gene>
<proteinExistence type="predicted"/>
<reference evidence="1 2" key="1">
    <citation type="submission" date="2019-07" db="EMBL/GenBank/DDBJ databases">
        <title>WGS assembly of Gossypium mustelinum.</title>
        <authorList>
            <person name="Chen Z.J."/>
            <person name="Sreedasyam A."/>
            <person name="Ando A."/>
            <person name="Song Q."/>
            <person name="De L."/>
            <person name="Hulse-Kemp A."/>
            <person name="Ding M."/>
            <person name="Ye W."/>
            <person name="Kirkbride R."/>
            <person name="Jenkins J."/>
            <person name="Plott C."/>
            <person name="Lovell J."/>
            <person name="Lin Y.-M."/>
            <person name="Vaughn R."/>
            <person name="Liu B."/>
            <person name="Li W."/>
            <person name="Simpson S."/>
            <person name="Scheffler B."/>
            <person name="Saski C."/>
            <person name="Grover C."/>
            <person name="Hu G."/>
            <person name="Conover J."/>
            <person name="Carlson J."/>
            <person name="Shu S."/>
            <person name="Boston L."/>
            <person name="Williams M."/>
            <person name="Peterson D."/>
            <person name="Mcgee K."/>
            <person name="Jones D."/>
            <person name="Wendel J."/>
            <person name="Stelly D."/>
            <person name="Grimwood J."/>
            <person name="Schmutz J."/>
        </authorList>
    </citation>
    <scope>NUCLEOTIDE SEQUENCE [LARGE SCALE GENOMIC DNA]</scope>
    <source>
        <strain evidence="1">1408120.09</strain>
    </source>
</reference>